<keyword evidence="3" id="KW-1185">Reference proteome</keyword>
<evidence type="ECO:0000313" key="2">
    <source>
        <dbReference type="EMBL" id="OAF64851.1"/>
    </source>
</evidence>
<dbReference type="AlphaFoldDB" id="A0A177AU05"/>
<dbReference type="OrthoDB" id="6137485at2759"/>
<gene>
    <name evidence="2" type="ORF">A3Q56_07441</name>
</gene>
<feature type="region of interest" description="Disordered" evidence="1">
    <location>
        <begin position="1"/>
        <end position="21"/>
    </location>
</feature>
<accession>A0A177AU05</accession>
<sequence length="812" mass="93806">MDLKSSKEGTSCSSYVDSSDEEPSNEIRYTLSKMLAIREEFRKNPKRHECLLIDHCDQGIWSPLKYFDSKDRPQHSQENFNLNNNKIWKLTQSSPFKIQNGRKKSIKANISHESQSFKEDVNRFDVIKNFHKPNYSNSSQAYKPKSSNFYRKVHKPQSQQSFFTKNTPKNIVKVNLDSDKPNKSNRVEQNIETGNDRHGYRVYSYGNDQFDKISASILNDSSSLKKNIDVNTEKINVTQMSEITETVNKQEEKSFPIDLPDNVKSNQTDSILKSLEEVPKYEDKVNIVMNSIDQKLNISTIENSIFDTVCTQPIENQVSWNTQKFLTLPESIKVTEIVKPSMSKSNITKKYSDSLDNFINGLNIRNSTNNVLKNNVQNSVDYVNNIEGKFLNSLFFIKHNAKHYCLICEKQFSLNKYNAKRHFLTKYKDVVSKNEISQRNAYNEMSEKFNNAIKETQGDKIAYKIAMTLAKHCKPFQDSLIIKEYLEHISNLKIPESTIKILLKLHLSPQSITRRIDELADETNDIRDMAQVAVLLYCIIVVVLFVRMINEEFYVCEEIMGIVALIGTTKAQDVYSAVINIFEMLNVNMMKLTGIVTDGAAAMIGQHNGVATLLKKYASHNGNDNVVSYHCYIQQQALCSRVCDINDAMWLSDLFFMVDITSHLDTLNLKLQGKNKIITDYYDIVNAFECTSNRFFLFTKPFSLEPDNVSVDYQLELIDFKSNELLRDRFYNMECTEFYKNYLPVKYVKLKENALWILSLFGTIYLCEHLFSLLKVIKSEKRSCITQKNLSNCLQLKSTNYTIEQLLDSLTL</sequence>
<evidence type="ECO:0000313" key="3">
    <source>
        <dbReference type="Proteomes" id="UP000078046"/>
    </source>
</evidence>
<name>A0A177AU05_9BILA</name>
<dbReference type="EMBL" id="LWCA01001578">
    <property type="protein sequence ID" value="OAF64851.1"/>
    <property type="molecule type" value="Genomic_DNA"/>
</dbReference>
<organism evidence="2 3">
    <name type="scientific">Intoshia linei</name>
    <dbReference type="NCBI Taxonomy" id="1819745"/>
    <lineage>
        <taxon>Eukaryota</taxon>
        <taxon>Metazoa</taxon>
        <taxon>Spiralia</taxon>
        <taxon>Lophotrochozoa</taxon>
        <taxon>Mesozoa</taxon>
        <taxon>Orthonectida</taxon>
        <taxon>Rhopaluridae</taxon>
        <taxon>Intoshia</taxon>
    </lineage>
</organism>
<dbReference type="PANTHER" id="PTHR45913">
    <property type="entry name" value="EPM2A-INTERACTING PROTEIN 1"/>
    <property type="match status" value="1"/>
</dbReference>
<evidence type="ECO:0000256" key="1">
    <source>
        <dbReference type="SAM" id="MobiDB-lite"/>
    </source>
</evidence>
<dbReference type="Proteomes" id="UP000078046">
    <property type="component" value="Unassembled WGS sequence"/>
</dbReference>
<feature type="compositionally biased region" description="Polar residues" evidence="1">
    <location>
        <begin position="8"/>
        <end position="17"/>
    </location>
</feature>
<comment type="caution">
    <text evidence="2">The sequence shown here is derived from an EMBL/GenBank/DDBJ whole genome shotgun (WGS) entry which is preliminary data.</text>
</comment>
<proteinExistence type="predicted"/>
<reference evidence="2 3" key="1">
    <citation type="submission" date="2016-04" db="EMBL/GenBank/DDBJ databases">
        <title>The genome of Intoshia linei affirms orthonectids as highly simplified spiralians.</title>
        <authorList>
            <person name="Mikhailov K.V."/>
            <person name="Slusarev G.S."/>
            <person name="Nikitin M.A."/>
            <person name="Logacheva M.D."/>
            <person name="Penin A."/>
            <person name="Aleoshin V."/>
            <person name="Panchin Y.V."/>
        </authorList>
    </citation>
    <scope>NUCLEOTIDE SEQUENCE [LARGE SCALE GENOMIC DNA]</scope>
    <source>
        <strain evidence="2">Intl2013</strain>
        <tissue evidence="2">Whole animal</tissue>
    </source>
</reference>
<protein>
    <submittedName>
        <fullName evidence="2">Uncharacterized protein</fullName>
    </submittedName>
</protein>
<dbReference type="PANTHER" id="PTHR45913:SF5">
    <property type="entry name" value="GENERAL TRANSCRIPTION FACTOR II-I REPEAT DOMAIN-CONTAINING PROTEIN 2A-LIKE PROTEIN"/>
    <property type="match status" value="1"/>
</dbReference>